<dbReference type="Pfam" id="PF13306">
    <property type="entry name" value="LRR_5"/>
    <property type="match status" value="1"/>
</dbReference>
<protein>
    <recommendedName>
        <fullName evidence="2">Cell surface protein</fullName>
    </recommendedName>
</protein>
<comment type="caution">
    <text evidence="1">The sequence shown here is derived from an EMBL/GenBank/DDBJ whole genome shotgun (WGS) entry which is preliminary data.</text>
</comment>
<dbReference type="SUPFAM" id="SSF52058">
    <property type="entry name" value="L domain-like"/>
    <property type="match status" value="1"/>
</dbReference>
<accession>K1UJP4</accession>
<organism evidence="1">
    <name type="scientific">human gut metagenome</name>
    <dbReference type="NCBI Taxonomy" id="408170"/>
    <lineage>
        <taxon>unclassified sequences</taxon>
        <taxon>metagenomes</taxon>
        <taxon>organismal metagenomes</taxon>
    </lineage>
</organism>
<gene>
    <name evidence="1" type="ORF">LEA_01480</name>
</gene>
<dbReference type="Gene3D" id="3.80.10.10">
    <property type="entry name" value="Ribonuclease Inhibitor"/>
    <property type="match status" value="1"/>
</dbReference>
<dbReference type="InterPro" id="IPR026906">
    <property type="entry name" value="LRR_5"/>
</dbReference>
<feature type="non-terminal residue" evidence="1">
    <location>
        <position position="1"/>
    </location>
</feature>
<dbReference type="AlphaFoldDB" id="K1UJP4"/>
<evidence type="ECO:0000313" key="1">
    <source>
        <dbReference type="EMBL" id="EKC80344.1"/>
    </source>
</evidence>
<proteinExistence type="predicted"/>
<evidence type="ECO:0008006" key="2">
    <source>
        <dbReference type="Google" id="ProtNLM"/>
    </source>
</evidence>
<sequence length="100" mass="11023">ITGNLENIPTEFFKDFSVLESVSFGNVKTIKTKAFSNCPKLKTVLLPKTVVSVDNDTFTNCAGLEYVYVNNSKDDSTISTSIVSNSPSFVRVVYLKDTTE</sequence>
<dbReference type="EMBL" id="AJWY01001028">
    <property type="protein sequence ID" value="EKC80344.1"/>
    <property type="molecule type" value="Genomic_DNA"/>
</dbReference>
<reference evidence="1" key="1">
    <citation type="journal article" date="2013" name="Environ. Microbiol.">
        <title>Microbiota from the distal guts of lean and obese adolescents exhibit partial functional redundancy besides clear differences in community structure.</title>
        <authorList>
            <person name="Ferrer M."/>
            <person name="Ruiz A."/>
            <person name="Lanza F."/>
            <person name="Haange S.B."/>
            <person name="Oberbach A."/>
            <person name="Till H."/>
            <person name="Bargiela R."/>
            <person name="Campoy C."/>
            <person name="Segura M.T."/>
            <person name="Richter M."/>
            <person name="von Bergen M."/>
            <person name="Seifert J."/>
            <person name="Suarez A."/>
        </authorList>
    </citation>
    <scope>NUCLEOTIDE SEQUENCE</scope>
</reference>
<dbReference type="InterPro" id="IPR032675">
    <property type="entry name" value="LRR_dom_sf"/>
</dbReference>
<name>K1UJP4_9ZZZZ</name>